<dbReference type="InterPro" id="IPR000073">
    <property type="entry name" value="AB_hydrolase_1"/>
</dbReference>
<evidence type="ECO:0000259" key="1">
    <source>
        <dbReference type="Pfam" id="PF00561"/>
    </source>
</evidence>
<reference evidence="2 3" key="1">
    <citation type="submission" date="2019-07" db="EMBL/GenBank/DDBJ databases">
        <title>Whole genome shotgun sequence of Alkalibacillus haloalkaliphilus NBRC 103110.</title>
        <authorList>
            <person name="Hosoyama A."/>
            <person name="Uohara A."/>
            <person name="Ohji S."/>
            <person name="Ichikawa N."/>
        </authorList>
    </citation>
    <scope>NUCLEOTIDE SEQUENCE [LARGE SCALE GENOMIC DNA]</scope>
    <source>
        <strain evidence="2 3">NBRC 103110</strain>
    </source>
</reference>
<dbReference type="GO" id="GO:0016787">
    <property type="term" value="F:hydrolase activity"/>
    <property type="evidence" value="ECO:0007669"/>
    <property type="project" value="UniProtKB-KW"/>
</dbReference>
<protein>
    <submittedName>
        <fullName evidence="2">Hydrolase</fullName>
    </submittedName>
</protein>
<dbReference type="EMBL" id="BJYA01000024">
    <property type="protein sequence ID" value="GEN47087.1"/>
    <property type="molecule type" value="Genomic_DNA"/>
</dbReference>
<dbReference type="InterPro" id="IPR029058">
    <property type="entry name" value="AB_hydrolase_fold"/>
</dbReference>
<accession>A0A511W7R6</accession>
<dbReference type="Pfam" id="PF00561">
    <property type="entry name" value="Abhydrolase_1"/>
    <property type="match status" value="1"/>
</dbReference>
<name>A0A511W7R6_9BACI</name>
<proteinExistence type="predicted"/>
<dbReference type="PRINTS" id="PR00111">
    <property type="entry name" value="ABHYDROLASE"/>
</dbReference>
<feature type="domain" description="AB hydrolase-1" evidence="1">
    <location>
        <begin position="38"/>
        <end position="211"/>
    </location>
</feature>
<evidence type="ECO:0000313" key="3">
    <source>
        <dbReference type="Proteomes" id="UP000321440"/>
    </source>
</evidence>
<dbReference type="Gene3D" id="3.40.50.1820">
    <property type="entry name" value="alpha/beta hydrolase"/>
    <property type="match status" value="1"/>
</dbReference>
<dbReference type="AlphaFoldDB" id="A0A511W7R6"/>
<dbReference type="RefSeq" id="WP_146818456.1">
    <property type="nucleotide sequence ID" value="NZ_BJYA01000024.1"/>
</dbReference>
<keyword evidence="3" id="KW-1185">Reference proteome</keyword>
<sequence>MPYVKVNGVKLYYNVKGSGEPILLIHCPLFPSQVMKAQSRNLSKSYQVINVDLRGHGRSTSTKEKWDFVTIVEDLKELLDHLKISPVWVCGYSAGCSIAFDLALRAPNYVKGLIQVGAVDEVASPILTTIAKGGAKVSSQGITNIIAVFGALSNTKKPYVLFPLIKESFKTNPTDAAAFYDAYLKTSYSGNLSEIDQPTLLVYGEHDPLLGRYGFNIVTKMPDCQIEVIKGGRHQIPANKSEELNILIHQFVSGKVREE</sequence>
<dbReference type="InterPro" id="IPR050266">
    <property type="entry name" value="AB_hydrolase_sf"/>
</dbReference>
<organism evidence="2 3">
    <name type="scientific">Alkalibacillus haloalkaliphilus</name>
    <dbReference type="NCBI Taxonomy" id="94136"/>
    <lineage>
        <taxon>Bacteria</taxon>
        <taxon>Bacillati</taxon>
        <taxon>Bacillota</taxon>
        <taxon>Bacilli</taxon>
        <taxon>Bacillales</taxon>
        <taxon>Bacillaceae</taxon>
        <taxon>Alkalibacillus</taxon>
    </lineage>
</organism>
<gene>
    <name evidence="2" type="ORF">AHA02nite_28630</name>
</gene>
<dbReference type="PANTHER" id="PTHR43798">
    <property type="entry name" value="MONOACYLGLYCEROL LIPASE"/>
    <property type="match status" value="1"/>
</dbReference>
<evidence type="ECO:0000313" key="2">
    <source>
        <dbReference type="EMBL" id="GEN47087.1"/>
    </source>
</evidence>
<keyword evidence="2" id="KW-0378">Hydrolase</keyword>
<dbReference type="OrthoDB" id="9805423at2"/>
<dbReference type="SUPFAM" id="SSF53474">
    <property type="entry name" value="alpha/beta-Hydrolases"/>
    <property type="match status" value="1"/>
</dbReference>
<dbReference type="Proteomes" id="UP000321440">
    <property type="component" value="Unassembled WGS sequence"/>
</dbReference>
<comment type="caution">
    <text evidence="2">The sequence shown here is derived from an EMBL/GenBank/DDBJ whole genome shotgun (WGS) entry which is preliminary data.</text>
</comment>